<dbReference type="Pfam" id="PF12669">
    <property type="entry name" value="FeoB_associated"/>
    <property type="match status" value="1"/>
</dbReference>
<dbReference type="AlphaFoldDB" id="A0A2K8N8P5"/>
<gene>
    <name evidence="1" type="ORF">CVV65_12820</name>
</gene>
<evidence type="ECO:0000313" key="2">
    <source>
        <dbReference type="Proteomes" id="UP000231932"/>
    </source>
</evidence>
<proteinExistence type="predicted"/>
<reference evidence="2" key="1">
    <citation type="submission" date="2017-11" db="EMBL/GenBank/DDBJ databases">
        <title>Complete Genome Sequence of Kyrpidia sp. Strain EA-1, a thermophilic, hydrogen-oxidizing Bacterium, isolated from the Azores.</title>
        <authorList>
            <person name="Reiner J.E."/>
            <person name="Lapp C.J."/>
            <person name="Bunk B."/>
            <person name="Gescher J."/>
        </authorList>
    </citation>
    <scope>NUCLEOTIDE SEQUENCE [LARGE SCALE GENOMIC DNA]</scope>
    <source>
        <strain evidence="2">EA-1</strain>
    </source>
</reference>
<name>A0A2K8N8P5_9BACL</name>
<accession>A0A2K8N8P5</accession>
<dbReference type="Proteomes" id="UP000231932">
    <property type="component" value="Chromosome"/>
</dbReference>
<dbReference type="EMBL" id="CP024955">
    <property type="protein sequence ID" value="ATY85698.1"/>
    <property type="molecule type" value="Genomic_DNA"/>
</dbReference>
<evidence type="ECO:0008006" key="3">
    <source>
        <dbReference type="Google" id="ProtNLM"/>
    </source>
</evidence>
<dbReference type="KEGG" id="kyr:CVV65_12820"/>
<keyword evidence="2" id="KW-1185">Reference proteome</keyword>
<sequence length="70" mass="7559">MVYIVIAAVLGYAAWQLVRLFHRTRSGGCAAGCDQCNGCALGQSAGQFQNSARKSFIQLDEIPLDPGKRE</sequence>
<organism evidence="1 2">
    <name type="scientific">Kyrpidia spormannii</name>
    <dbReference type="NCBI Taxonomy" id="2055160"/>
    <lineage>
        <taxon>Bacteria</taxon>
        <taxon>Bacillati</taxon>
        <taxon>Bacillota</taxon>
        <taxon>Bacilli</taxon>
        <taxon>Bacillales</taxon>
        <taxon>Alicyclobacillaceae</taxon>
        <taxon>Kyrpidia</taxon>
    </lineage>
</organism>
<dbReference type="OrthoDB" id="2326035at2"/>
<evidence type="ECO:0000313" key="1">
    <source>
        <dbReference type="EMBL" id="ATY85698.1"/>
    </source>
</evidence>
<dbReference type="RefSeq" id="WP_100668457.1">
    <property type="nucleotide sequence ID" value="NZ_CP024955.1"/>
</dbReference>
<protein>
    <recommendedName>
        <fullName evidence="3">FeoB-associated Cys-rich membrane protein</fullName>
    </recommendedName>
</protein>